<name>A0A383TGR6_9LACT</name>
<dbReference type="EMBL" id="UNRR01000036">
    <property type="protein sequence ID" value="SYZ79552.1"/>
    <property type="molecule type" value="Genomic_DNA"/>
</dbReference>
<comment type="cofactor">
    <cofactor evidence="2">
        <name>a divalent metal cation</name>
        <dbReference type="ChEBI" id="CHEBI:60240"/>
    </cofactor>
</comment>
<dbReference type="InterPro" id="IPR041802">
    <property type="entry name" value="MPP_YfcE"/>
</dbReference>
<dbReference type="Gene3D" id="3.60.21.10">
    <property type="match status" value="1"/>
</dbReference>
<dbReference type="InterPro" id="IPR024654">
    <property type="entry name" value="Calcineurin-like_PHP_lpxH"/>
</dbReference>
<dbReference type="CDD" id="cd00841">
    <property type="entry name" value="MPP_YfcE"/>
    <property type="match status" value="1"/>
</dbReference>
<protein>
    <recommendedName>
        <fullName evidence="2">Phosphoesterase</fullName>
        <ecNumber evidence="2">3.1.4.-</ecNumber>
    </recommendedName>
</protein>
<accession>A0A383TGR6</accession>
<dbReference type="SUPFAM" id="SSF56300">
    <property type="entry name" value="Metallo-dependent phosphatases"/>
    <property type="match status" value="1"/>
</dbReference>
<keyword evidence="2" id="KW-0479">Metal-binding</keyword>
<evidence type="ECO:0000256" key="1">
    <source>
        <dbReference type="ARBA" id="ARBA00008950"/>
    </source>
</evidence>
<evidence type="ECO:0000313" key="5">
    <source>
        <dbReference type="Proteomes" id="UP000262072"/>
    </source>
</evidence>
<evidence type="ECO:0000313" key="4">
    <source>
        <dbReference type="EMBL" id="SYZ79552.1"/>
    </source>
</evidence>
<sequence>MIKILAVSDSHGEKDILNELSLRYAHQVDHFVHCGDSELSSSDLIWGIMTTVMGNCDYDYQLNDEYRFQAGDKNVLVVHGHRHSVRGSVAGLKRDAQQANASLVFYGHTHIAKAELEDGILFINPGSISQPRGTLMEKTYCIVTLDDQTATVTYYNDRHQEMADLSNQFQIL</sequence>
<organism evidence="4 5">
    <name type="scientific">Trichococcus shcherbakoviae</name>
    <dbReference type="NCBI Taxonomy" id="2094020"/>
    <lineage>
        <taxon>Bacteria</taxon>
        <taxon>Bacillati</taxon>
        <taxon>Bacillota</taxon>
        <taxon>Bacilli</taxon>
        <taxon>Lactobacillales</taxon>
        <taxon>Carnobacteriaceae</taxon>
        <taxon>Trichococcus</taxon>
    </lineage>
</organism>
<evidence type="ECO:0000256" key="2">
    <source>
        <dbReference type="RuleBase" id="RU362039"/>
    </source>
</evidence>
<proteinExistence type="inferred from homology"/>
<gene>
    <name evidence="4" type="ORF">TART1_2407</name>
</gene>
<reference evidence="5" key="1">
    <citation type="submission" date="2018-05" db="EMBL/GenBank/DDBJ databases">
        <authorList>
            <person name="Strepis N."/>
        </authorList>
    </citation>
    <scope>NUCLEOTIDE SEQUENCE [LARGE SCALE GENOMIC DNA]</scope>
</reference>
<dbReference type="RefSeq" id="WP_119093703.1">
    <property type="nucleotide sequence ID" value="NZ_OY762653.1"/>
</dbReference>
<comment type="similarity">
    <text evidence="1 2">Belongs to the metallophosphoesterase superfamily. YfcE family.</text>
</comment>
<feature type="domain" description="Calcineurin-like phosphoesterase" evidence="3">
    <location>
        <begin position="3"/>
        <end position="147"/>
    </location>
</feature>
<dbReference type="PANTHER" id="PTHR11124">
    <property type="entry name" value="VACUOLAR SORTING PROTEIN VPS29"/>
    <property type="match status" value="1"/>
</dbReference>
<dbReference type="InterPro" id="IPR029052">
    <property type="entry name" value="Metallo-depent_PP-like"/>
</dbReference>
<dbReference type="GO" id="GO:0016787">
    <property type="term" value="F:hydrolase activity"/>
    <property type="evidence" value="ECO:0007669"/>
    <property type="project" value="UniProtKB-UniRule"/>
</dbReference>
<dbReference type="OrthoDB" id="9800565at2"/>
<dbReference type="Pfam" id="PF12850">
    <property type="entry name" value="Metallophos_2"/>
    <property type="match status" value="1"/>
</dbReference>
<dbReference type="GO" id="GO:0046872">
    <property type="term" value="F:metal ion binding"/>
    <property type="evidence" value="ECO:0007669"/>
    <property type="project" value="UniProtKB-KW"/>
</dbReference>
<dbReference type="EC" id="3.1.4.-" evidence="2"/>
<dbReference type="NCBIfam" id="TIGR00040">
    <property type="entry name" value="yfcE"/>
    <property type="match status" value="1"/>
</dbReference>
<dbReference type="InterPro" id="IPR000979">
    <property type="entry name" value="Phosphodiesterase_MJ0936/Vps29"/>
</dbReference>
<dbReference type="Proteomes" id="UP000262072">
    <property type="component" value="Unassembled WGS sequence"/>
</dbReference>
<dbReference type="AlphaFoldDB" id="A0A383TGR6"/>
<evidence type="ECO:0000259" key="3">
    <source>
        <dbReference type="Pfam" id="PF12850"/>
    </source>
</evidence>